<protein>
    <recommendedName>
        <fullName evidence="2">VanZ-like domain-containing protein</fullName>
    </recommendedName>
</protein>
<feature type="transmembrane region" description="Helical" evidence="1">
    <location>
        <begin position="35"/>
        <end position="54"/>
    </location>
</feature>
<keyword evidence="4" id="KW-1185">Reference proteome</keyword>
<reference evidence="3 4" key="1">
    <citation type="submission" date="2019-10" db="EMBL/GenBank/DDBJ databases">
        <authorList>
            <person name="Karimi E."/>
        </authorList>
    </citation>
    <scope>NUCLEOTIDE SEQUENCE [LARGE SCALE GENOMIC DNA]</scope>
    <source>
        <strain evidence="3">Exiguobacterium sp. 9Y</strain>
    </source>
</reference>
<dbReference type="InterPro" id="IPR006976">
    <property type="entry name" value="VanZ-like"/>
</dbReference>
<dbReference type="RefSeq" id="WP_159172653.1">
    <property type="nucleotide sequence ID" value="NZ_LR732308.1"/>
</dbReference>
<keyword evidence="1" id="KW-0812">Transmembrane</keyword>
<feature type="transmembrane region" description="Helical" evidence="1">
    <location>
        <begin position="122"/>
        <end position="145"/>
    </location>
</feature>
<gene>
    <name evidence="3" type="ORF">EXIGUO9Y_100017</name>
</gene>
<dbReference type="PANTHER" id="PTHR36834">
    <property type="entry name" value="MEMBRANE PROTEIN-RELATED"/>
    <property type="match status" value="1"/>
</dbReference>
<evidence type="ECO:0000259" key="2">
    <source>
        <dbReference type="Pfam" id="PF04892"/>
    </source>
</evidence>
<dbReference type="AlphaFoldDB" id="A0A653I2M3"/>
<evidence type="ECO:0000256" key="1">
    <source>
        <dbReference type="SAM" id="Phobius"/>
    </source>
</evidence>
<feature type="transmembrane region" description="Helical" evidence="1">
    <location>
        <begin position="93"/>
        <end position="115"/>
    </location>
</feature>
<dbReference type="PANTHER" id="PTHR36834:SF1">
    <property type="entry name" value="INTEGRAL MEMBRANE PROTEIN"/>
    <property type="match status" value="1"/>
</dbReference>
<dbReference type="Proteomes" id="UP000439752">
    <property type="component" value="Unassembled WGS sequence"/>
</dbReference>
<dbReference type="EMBL" id="CABWKQ010000002">
    <property type="protein sequence ID" value="VWX33043.1"/>
    <property type="molecule type" value="Genomic_DNA"/>
</dbReference>
<proteinExistence type="predicted"/>
<feature type="transmembrane region" description="Helical" evidence="1">
    <location>
        <begin position="157"/>
        <end position="175"/>
    </location>
</feature>
<keyword evidence="1" id="KW-1133">Transmembrane helix</keyword>
<organism evidence="3 4">
    <name type="scientific">Exiguobacterium oxidotolerans</name>
    <dbReference type="NCBI Taxonomy" id="223958"/>
    <lineage>
        <taxon>Bacteria</taxon>
        <taxon>Bacillati</taxon>
        <taxon>Bacillota</taxon>
        <taxon>Bacilli</taxon>
        <taxon>Bacillales</taxon>
        <taxon>Bacillales Family XII. Incertae Sedis</taxon>
        <taxon>Exiguobacterium</taxon>
    </lineage>
</organism>
<dbReference type="InterPro" id="IPR053150">
    <property type="entry name" value="Teicoplanin_resist-assoc"/>
</dbReference>
<name>A0A653I2M3_9BACL</name>
<feature type="domain" description="VanZ-like" evidence="2">
    <location>
        <begin position="39"/>
        <end position="172"/>
    </location>
</feature>
<evidence type="ECO:0000313" key="3">
    <source>
        <dbReference type="EMBL" id="VWX33043.1"/>
    </source>
</evidence>
<feature type="transmembrane region" description="Helical" evidence="1">
    <location>
        <begin position="6"/>
        <end position="23"/>
    </location>
</feature>
<accession>A0A653I2M3</accession>
<evidence type="ECO:0000313" key="4">
    <source>
        <dbReference type="Proteomes" id="UP000439752"/>
    </source>
</evidence>
<sequence length="200" mass="22743">MLTFELPCFLMITICLLILSYRVRHGKISGRRFSYWMIFSVYLAGVVSLTLFPLPVQRSLIDDVIREQHGEQHNFLPFKLLLDTVNSGQGEAFLIQVMGNVLLFVPLGIFLLVLYPMMKRRNVIMLGFLMSIGIESTQAIIGLFLGYNYRSFDVDDVWLNTLGTAFGVLIISGILKRIRSANQKNRNTDDSRKVIDNSSS</sequence>
<keyword evidence="1" id="KW-0472">Membrane</keyword>
<dbReference type="Pfam" id="PF04892">
    <property type="entry name" value="VanZ"/>
    <property type="match status" value="1"/>
</dbReference>